<dbReference type="RefSeq" id="WP_390470734.1">
    <property type="nucleotide sequence ID" value="NZ_BAABXL010000001.1"/>
</dbReference>
<protein>
    <recommendedName>
        <fullName evidence="6">Glucan-binding YG repeat protein</fullName>
    </recommendedName>
</protein>
<dbReference type="SUPFAM" id="SSF69360">
    <property type="entry name" value="Cell wall binding repeat"/>
    <property type="match status" value="2"/>
</dbReference>
<evidence type="ECO:0000256" key="1">
    <source>
        <dbReference type="ARBA" id="ARBA00022737"/>
    </source>
</evidence>
<gene>
    <name evidence="4" type="ORF">F130042H8_31280</name>
</gene>
<feature type="signal peptide" evidence="3">
    <location>
        <begin position="1"/>
        <end position="26"/>
    </location>
</feature>
<keyword evidence="5" id="KW-1185">Reference proteome</keyword>
<evidence type="ECO:0008006" key="6">
    <source>
        <dbReference type="Google" id="ProtNLM"/>
    </source>
</evidence>
<evidence type="ECO:0000256" key="2">
    <source>
        <dbReference type="PROSITE-ProRule" id="PRU00591"/>
    </source>
</evidence>
<dbReference type="Gene3D" id="2.10.270.10">
    <property type="entry name" value="Cholin Binding"/>
    <property type="match status" value="7"/>
</dbReference>
<keyword evidence="1" id="KW-0677">Repeat</keyword>
<evidence type="ECO:0000313" key="4">
    <source>
        <dbReference type="EMBL" id="GAA6270068.1"/>
    </source>
</evidence>
<reference evidence="4 5" key="1">
    <citation type="submission" date="2024-04" db="EMBL/GenBank/DDBJ databases">
        <title>Defined microbial consortia suppress multidrug-resistant proinflammatory Enterobacteriaceae via ecological control.</title>
        <authorList>
            <person name="Furuichi M."/>
            <person name="Kawaguchi T."/>
            <person name="Pust M."/>
            <person name="Yasuma K."/>
            <person name="Plichta D."/>
            <person name="Hasegawa N."/>
            <person name="Ohya T."/>
            <person name="Bhattarai S."/>
            <person name="Sasajima S."/>
            <person name="Aoto Y."/>
            <person name="Tuganbaev T."/>
            <person name="Yaginuma M."/>
            <person name="Ueda M."/>
            <person name="Okahashi N."/>
            <person name="Amafuji K."/>
            <person name="Kiridooshi Y."/>
            <person name="Sugita K."/>
            <person name="Strazar M."/>
            <person name="Skelly A."/>
            <person name="Suda W."/>
            <person name="Hattori M."/>
            <person name="Nakamoto N."/>
            <person name="Caballero S."/>
            <person name="Norman J."/>
            <person name="Olle B."/>
            <person name="Tanoue T."/>
            <person name="Arita M."/>
            <person name="Bucci V."/>
            <person name="Atarashi K."/>
            <person name="Xavier R."/>
            <person name="Honda K."/>
        </authorList>
    </citation>
    <scope>NUCLEOTIDE SEQUENCE [LARGE SCALE GENOMIC DNA]</scope>
    <source>
        <strain evidence="5">f13</strain>
    </source>
</reference>
<feature type="repeat" description="Cell wall-binding" evidence="2">
    <location>
        <begin position="193"/>
        <end position="221"/>
    </location>
</feature>
<dbReference type="InterPro" id="IPR018337">
    <property type="entry name" value="Cell_wall/Cho-bd_repeat"/>
</dbReference>
<name>A0ABQ0B1D1_9FIRM</name>
<evidence type="ECO:0000313" key="5">
    <source>
        <dbReference type="Proteomes" id="UP001600894"/>
    </source>
</evidence>
<evidence type="ECO:0000256" key="3">
    <source>
        <dbReference type="SAM" id="SignalP"/>
    </source>
</evidence>
<keyword evidence="3" id="KW-0732">Signal</keyword>
<dbReference type="Proteomes" id="UP001600894">
    <property type="component" value="Unassembled WGS sequence"/>
</dbReference>
<organism evidence="4 5">
    <name type="scientific">Enterocloster alcoholdehydrogenati</name>
    <dbReference type="NCBI Taxonomy" id="2547410"/>
    <lineage>
        <taxon>Bacteria</taxon>
        <taxon>Bacillati</taxon>
        <taxon>Bacillota</taxon>
        <taxon>Clostridia</taxon>
        <taxon>Lachnospirales</taxon>
        <taxon>Lachnospiraceae</taxon>
        <taxon>Enterocloster</taxon>
    </lineage>
</organism>
<dbReference type="PROSITE" id="PS51170">
    <property type="entry name" value="CW"/>
    <property type="match status" value="2"/>
</dbReference>
<feature type="chain" id="PRO_5046454336" description="Glucan-binding YG repeat protein" evidence="3">
    <location>
        <begin position="27"/>
        <end position="719"/>
    </location>
</feature>
<dbReference type="EMBL" id="BAABXL010000001">
    <property type="protein sequence ID" value="GAA6270068.1"/>
    <property type="molecule type" value="Genomic_DNA"/>
</dbReference>
<accession>A0ABQ0B1D1</accession>
<sequence length="719" mass="82163">MNKRKRLGVIAAAAGIFLLTPVTAFGAEKWENQNGARYRVKEDGTRYTNEWFSVTNNPSQPSGTPSASWYYAGADGKIYTNGWYDIDGKIYYFYAGGNAAVNSNFVLDGKRFYVDEDGAKRENGWFVVEGTYSNGTPYSNWYYQQTDSSLLADGWHEVDGVTMYFDVSGRNYRKQWINQEDKRYYVDENGALQTGWFAIRGTNTNGQEYANWYYADSNGVIARNGWSMIDGKWYYFDANGLNYRKRWYVDSQKERYYLDEEGVLEDKGWFKIENVNTKTQVVTESWYYARESGALLKGGYHEVDGKIYYFDANGYNYRKRWMTLPDGGRRYLGEDGVMKQCEWFVISGLDSRDSDYNYWYYAMDNGNIVMDRWYKINGKNYGFNSSGVMRTGWLTDNKLDDDGDSDDSYYYCGEDGAKVTGWQWLEIPDNWGDDSSDVTDYVHDNGQYAWFYFNQSTGKKRRSSGGKKEINVDGVTYCFDGNGIMYPGWVKLSSKTSDISGYRYFYQPTSETDKTFIAGQKVEGSWLYINGPADLDGNGQKEWYYFDNSGEPVHALEDKYKRKEIHGDMYVFDMYGEAQYGLVEISGVSSSEDGFYYCGGADENRKCVTGKVMIDDGVSAGKSQYYFDNDGRGITGTKDGYLYYNGKLQKADKAAKYEVFQLEEGGRKYLVSSSGKVMKNTKVTDGNDQKWEVGGGGTIEVYGSSEIAELTVPEATTTY</sequence>
<dbReference type="Pfam" id="PF01473">
    <property type="entry name" value="Choline_bind_1"/>
    <property type="match status" value="4"/>
</dbReference>
<feature type="repeat" description="Cell wall-binding" evidence="2">
    <location>
        <begin position="223"/>
        <end position="242"/>
    </location>
</feature>
<comment type="caution">
    <text evidence="4">The sequence shown here is derived from an EMBL/GenBank/DDBJ whole genome shotgun (WGS) entry which is preliminary data.</text>
</comment>
<proteinExistence type="predicted"/>